<evidence type="ECO:0000313" key="4">
    <source>
        <dbReference type="Proteomes" id="UP000386466"/>
    </source>
</evidence>
<dbReference type="Proteomes" id="UP000386466">
    <property type="component" value="Unassembled WGS sequence"/>
</dbReference>
<name>A0A485N5I3_LYNPA</name>
<gene>
    <name evidence="3" type="ORF">LYPA_23C008443</name>
</gene>
<dbReference type="InterPro" id="IPR001715">
    <property type="entry name" value="CH_dom"/>
</dbReference>
<evidence type="ECO:0000259" key="2">
    <source>
        <dbReference type="PROSITE" id="PS50021"/>
    </source>
</evidence>
<dbReference type="AlphaFoldDB" id="A0A485N5I3"/>
<feature type="non-terminal residue" evidence="3">
    <location>
        <position position="1"/>
    </location>
</feature>
<dbReference type="PANTHER" id="PTHR16083:SF11">
    <property type="entry name" value="LEUCINE-RICH REPEAT AND CALPONIN HOMOLOGY DOMAIN-CONTAINING PROTEIN 2"/>
    <property type="match status" value="1"/>
</dbReference>
<feature type="domain" description="Calponin-homology (CH)" evidence="2">
    <location>
        <begin position="89"/>
        <end position="202"/>
    </location>
</feature>
<reference evidence="3 4" key="1">
    <citation type="submission" date="2019-01" db="EMBL/GenBank/DDBJ databases">
        <authorList>
            <person name="Alioto T."/>
            <person name="Alioto T."/>
        </authorList>
    </citation>
    <scope>NUCLEOTIDE SEQUENCE [LARGE SCALE GENOMIC DNA]</scope>
</reference>
<sequence>PQLFALDILQSYFYSTVTAVRMTTLPADQTLFEILALHYIVVLKRDLFAFGKPKRKWIHVTWQAFSRSSRQEYGAADPGFTMRRKMEHLREEREQIRQLRNNLESRLKVILPDDIGAALMDGVVLCHLANHIRPRSVASIHVPSPAVPKLSMAKCRRNVENFLDACKKLGVSQERLCLPHHILEERGLVKVGVTVQALLELPTTKASQLSTA</sequence>
<feature type="coiled-coil region" evidence="1">
    <location>
        <begin position="82"/>
        <end position="109"/>
    </location>
</feature>
<protein>
    <recommendedName>
        <fullName evidence="2">Calponin-homology (CH) domain-containing protein</fullName>
    </recommendedName>
</protein>
<dbReference type="Gene3D" id="1.10.418.10">
    <property type="entry name" value="Calponin-like domain"/>
    <property type="match status" value="1"/>
</dbReference>
<accession>A0A485N5I3</accession>
<dbReference type="FunFam" id="1.10.418.10:FF:000021">
    <property type="entry name" value="Leucine-rich repeat and calponin homology domain-containing protein 1 isoform 3"/>
    <property type="match status" value="1"/>
</dbReference>
<dbReference type="EMBL" id="CAAGRJ010007524">
    <property type="protein sequence ID" value="VFV25402.1"/>
    <property type="molecule type" value="Genomic_DNA"/>
</dbReference>
<dbReference type="CDD" id="cd21271">
    <property type="entry name" value="CH_LRCH2"/>
    <property type="match status" value="1"/>
</dbReference>
<proteinExistence type="predicted"/>
<evidence type="ECO:0000256" key="1">
    <source>
        <dbReference type="SAM" id="Coils"/>
    </source>
</evidence>
<dbReference type="SMART" id="SM00033">
    <property type="entry name" value="CH"/>
    <property type="match status" value="1"/>
</dbReference>
<keyword evidence="1" id="KW-0175">Coiled coil</keyword>
<dbReference type="Pfam" id="PF00307">
    <property type="entry name" value="CH"/>
    <property type="match status" value="1"/>
</dbReference>
<organism evidence="3 4">
    <name type="scientific">Lynx pardinus</name>
    <name type="common">Iberian lynx</name>
    <name type="synonym">Felis pardina</name>
    <dbReference type="NCBI Taxonomy" id="191816"/>
    <lineage>
        <taxon>Eukaryota</taxon>
        <taxon>Metazoa</taxon>
        <taxon>Chordata</taxon>
        <taxon>Craniata</taxon>
        <taxon>Vertebrata</taxon>
        <taxon>Euteleostomi</taxon>
        <taxon>Mammalia</taxon>
        <taxon>Eutheria</taxon>
        <taxon>Laurasiatheria</taxon>
        <taxon>Carnivora</taxon>
        <taxon>Feliformia</taxon>
        <taxon>Felidae</taxon>
        <taxon>Felinae</taxon>
        <taxon>Lynx</taxon>
    </lineage>
</organism>
<evidence type="ECO:0000313" key="3">
    <source>
        <dbReference type="EMBL" id="VFV25402.1"/>
    </source>
</evidence>
<dbReference type="InterPro" id="IPR036872">
    <property type="entry name" value="CH_dom_sf"/>
</dbReference>
<keyword evidence="4" id="KW-1185">Reference proteome</keyword>
<dbReference type="PROSITE" id="PS50021">
    <property type="entry name" value="CH"/>
    <property type="match status" value="1"/>
</dbReference>
<dbReference type="SUPFAM" id="SSF47576">
    <property type="entry name" value="Calponin-homology domain, CH-domain"/>
    <property type="match status" value="1"/>
</dbReference>
<dbReference type="PANTHER" id="PTHR16083">
    <property type="entry name" value="LEUCINE RICH REPEAT CONTAINING PROTEIN"/>
    <property type="match status" value="1"/>
</dbReference>